<dbReference type="Proteomes" id="UP001196870">
    <property type="component" value="Unassembled WGS sequence"/>
</dbReference>
<dbReference type="PANTHER" id="PTHR43689">
    <property type="entry name" value="HYDROLASE"/>
    <property type="match status" value="1"/>
</dbReference>
<feature type="domain" description="AB hydrolase-1" evidence="1">
    <location>
        <begin position="12"/>
        <end position="256"/>
    </location>
</feature>
<dbReference type="RefSeq" id="WP_211857436.1">
    <property type="nucleotide sequence ID" value="NZ_JAAGBB010000077.1"/>
</dbReference>
<evidence type="ECO:0000313" key="3">
    <source>
        <dbReference type="Proteomes" id="UP001196870"/>
    </source>
</evidence>
<organism evidence="2 3">
    <name type="scientific">Plastoroseomonas hellenica</name>
    <dbReference type="NCBI Taxonomy" id="2687306"/>
    <lineage>
        <taxon>Bacteria</taxon>
        <taxon>Pseudomonadati</taxon>
        <taxon>Pseudomonadota</taxon>
        <taxon>Alphaproteobacteria</taxon>
        <taxon>Acetobacterales</taxon>
        <taxon>Acetobacteraceae</taxon>
        <taxon>Plastoroseomonas</taxon>
    </lineage>
</organism>
<gene>
    <name evidence="2" type="ORF">GXW71_31905</name>
</gene>
<dbReference type="Pfam" id="PF12697">
    <property type="entry name" value="Abhydrolase_6"/>
    <property type="match status" value="1"/>
</dbReference>
<dbReference type="EMBL" id="JAAGBB010000077">
    <property type="protein sequence ID" value="MBR0668997.1"/>
    <property type="molecule type" value="Genomic_DNA"/>
</dbReference>
<evidence type="ECO:0000259" key="1">
    <source>
        <dbReference type="Pfam" id="PF12697"/>
    </source>
</evidence>
<protein>
    <submittedName>
        <fullName evidence="2">Alpha/beta hydrolase</fullName>
    </submittedName>
</protein>
<reference evidence="3" key="1">
    <citation type="journal article" date="2021" name="Syst. Appl. Microbiol.">
        <title>Roseomonas hellenica sp. nov., isolated from roots of wild-growing Alkanna tinctoria.</title>
        <authorList>
            <person name="Rat A."/>
            <person name="Naranjo H.D."/>
            <person name="Lebbe L."/>
            <person name="Cnockaert M."/>
            <person name="Krigas N."/>
            <person name="Grigoriadou K."/>
            <person name="Maloupa E."/>
            <person name="Willems A."/>
        </authorList>
    </citation>
    <scope>NUCLEOTIDE SEQUENCE [LARGE SCALE GENOMIC DNA]</scope>
    <source>
        <strain evidence="3">LMG 31523</strain>
    </source>
</reference>
<dbReference type="Gene3D" id="3.40.50.1820">
    <property type="entry name" value="alpha/beta hydrolase"/>
    <property type="match status" value="1"/>
</dbReference>
<dbReference type="InterPro" id="IPR000073">
    <property type="entry name" value="AB_hydrolase_1"/>
</dbReference>
<evidence type="ECO:0000313" key="2">
    <source>
        <dbReference type="EMBL" id="MBR0668997.1"/>
    </source>
</evidence>
<sequence length="272" mass="29546">MWSRTEGRGRDIIFIHGWMMDHRDEVRTYEPIFAGAAGWRRHYFDLPGMGRSPARPDIRDMDGMLAALLEAIDALIGGGRFLLAGTSAGGYLARGVVARLSARIDGLLLRAPLVIPPDGWRDVDPVSPILSDAAALGAVPEAERAALGEVLVQTPAYIRALREKICDAVAPASALADAAFLSPIRQDACRYSFSFDPDAVRVLFPGPSLVVAGRHDDSVGYRDAWRLAGKLPRSTYAVIDRAEHGLPIDQQDLFAALVRDWLARVAEARPGP</sequence>
<name>A0ABS5F8X6_9PROT</name>
<dbReference type="InterPro" id="IPR029058">
    <property type="entry name" value="AB_hydrolase_fold"/>
</dbReference>
<dbReference type="PANTHER" id="PTHR43689:SF8">
    <property type="entry name" value="ALPHA_BETA-HYDROLASES SUPERFAMILY PROTEIN"/>
    <property type="match status" value="1"/>
</dbReference>
<keyword evidence="3" id="KW-1185">Reference proteome</keyword>
<keyword evidence="2" id="KW-0378">Hydrolase</keyword>
<dbReference type="SUPFAM" id="SSF53474">
    <property type="entry name" value="alpha/beta-Hydrolases"/>
    <property type="match status" value="1"/>
</dbReference>
<proteinExistence type="predicted"/>
<accession>A0ABS5F8X6</accession>
<comment type="caution">
    <text evidence="2">The sequence shown here is derived from an EMBL/GenBank/DDBJ whole genome shotgun (WGS) entry which is preliminary data.</text>
</comment>
<dbReference type="GO" id="GO:0016787">
    <property type="term" value="F:hydrolase activity"/>
    <property type="evidence" value="ECO:0007669"/>
    <property type="project" value="UniProtKB-KW"/>
</dbReference>